<protein>
    <recommendedName>
        <fullName evidence="3">Thioredoxin family protein</fullName>
    </recommendedName>
</protein>
<dbReference type="EMBL" id="JAAYUN010000166">
    <property type="protein sequence ID" value="NLJ23309.1"/>
    <property type="molecule type" value="Genomic_DNA"/>
</dbReference>
<name>A0A7K4AK22_METSH</name>
<accession>A0A7K4AK22</accession>
<dbReference type="SUPFAM" id="SSF52833">
    <property type="entry name" value="Thioredoxin-like"/>
    <property type="match status" value="1"/>
</dbReference>
<dbReference type="RefSeq" id="WP_273271538.1">
    <property type="nucleotide sequence ID" value="NZ_DAONXH010000016.1"/>
</dbReference>
<reference evidence="1 2" key="1">
    <citation type="journal article" date="2020" name="Biotechnol. Biofuels">
        <title>New insights from the biogas microbiome by comprehensive genome-resolved metagenomics of nearly 1600 species originating from multiple anaerobic digesters.</title>
        <authorList>
            <person name="Campanaro S."/>
            <person name="Treu L."/>
            <person name="Rodriguez-R L.M."/>
            <person name="Kovalovszki A."/>
            <person name="Ziels R.M."/>
            <person name="Maus I."/>
            <person name="Zhu X."/>
            <person name="Kougias P.G."/>
            <person name="Basile A."/>
            <person name="Luo G."/>
            <person name="Schluter A."/>
            <person name="Konstantinidis K.T."/>
            <person name="Angelidaki I."/>
        </authorList>
    </citation>
    <scope>NUCLEOTIDE SEQUENCE [LARGE SCALE GENOMIC DNA]</scope>
    <source>
        <strain evidence="1">AS27yjCOA_157</strain>
    </source>
</reference>
<dbReference type="Proteomes" id="UP000544742">
    <property type="component" value="Unassembled WGS sequence"/>
</dbReference>
<dbReference type="AlphaFoldDB" id="A0A7K4AK22"/>
<proteinExistence type="predicted"/>
<evidence type="ECO:0008006" key="3">
    <source>
        <dbReference type="Google" id="ProtNLM"/>
    </source>
</evidence>
<evidence type="ECO:0000313" key="1">
    <source>
        <dbReference type="EMBL" id="NLJ23309.1"/>
    </source>
</evidence>
<sequence length="167" mass="19231">MNDVSPSMDLISLAEDFIAAKQEEISLELSRKYLLSSDEVSEIVSTFLEDSYGPAMALAGEIEKREGLVLLFIGRKDCAICQRCYPVLERFIIEHREIEPVILDYSQPEGLIYHLIHREERGMLPLIAFIFKGKMMMKTCGECAAEHVYEKCYRDIRDDCSQNLYVH</sequence>
<dbReference type="InterPro" id="IPR036249">
    <property type="entry name" value="Thioredoxin-like_sf"/>
</dbReference>
<gene>
    <name evidence="1" type="ORF">GX426_09425</name>
</gene>
<evidence type="ECO:0000313" key="2">
    <source>
        <dbReference type="Proteomes" id="UP000544742"/>
    </source>
</evidence>
<organism evidence="1 2">
    <name type="scientific">Methanothrix soehngenii</name>
    <name type="common">Methanosaeta concilii</name>
    <dbReference type="NCBI Taxonomy" id="2223"/>
    <lineage>
        <taxon>Archaea</taxon>
        <taxon>Methanobacteriati</taxon>
        <taxon>Methanobacteriota</taxon>
        <taxon>Stenosarchaea group</taxon>
        <taxon>Methanomicrobia</taxon>
        <taxon>Methanotrichales</taxon>
        <taxon>Methanotrichaceae</taxon>
        <taxon>Methanothrix</taxon>
    </lineage>
</organism>
<comment type="caution">
    <text evidence="1">The sequence shown here is derived from an EMBL/GenBank/DDBJ whole genome shotgun (WGS) entry which is preliminary data.</text>
</comment>